<dbReference type="Proteomes" id="UP001497482">
    <property type="component" value="Chromosome 5"/>
</dbReference>
<reference evidence="3 4" key="1">
    <citation type="submission" date="2024-04" db="EMBL/GenBank/DDBJ databases">
        <authorList>
            <person name="Waldvogel A.-M."/>
            <person name="Schoenle A."/>
        </authorList>
    </citation>
    <scope>NUCLEOTIDE SEQUENCE [LARGE SCALE GENOMIC DNA]</scope>
</reference>
<feature type="coiled-coil region" evidence="1">
    <location>
        <begin position="209"/>
        <end position="243"/>
    </location>
</feature>
<feature type="coiled-coil region" evidence="1">
    <location>
        <begin position="87"/>
        <end position="128"/>
    </location>
</feature>
<accession>A0AAV2LZ87</accession>
<evidence type="ECO:0000256" key="2">
    <source>
        <dbReference type="SAM" id="MobiDB-lite"/>
    </source>
</evidence>
<gene>
    <name evidence="3" type="ORF">KC01_LOCUS33546</name>
</gene>
<evidence type="ECO:0000313" key="4">
    <source>
        <dbReference type="Proteomes" id="UP001497482"/>
    </source>
</evidence>
<evidence type="ECO:0000256" key="1">
    <source>
        <dbReference type="SAM" id="Coils"/>
    </source>
</evidence>
<sequence length="445" mass="51377">MKPQTHSIICSSSPKTLTMKPWYLYTLEEDQHLYDQEFDLEALLNPTPSRPGVQTHSTPPSEPGVQTHSTPDESPLVLTPPEEAALVTQLQQQLQRARAQLTDQKRVIQEKDSELEKVNVALLKKEQQVKEQSRAHTEMRVLYNTAVSDKAQLKQELTNTKRVLRETPQKEQDTADTQVTLQKKDKQLEEHIKALKETRLLYNTAVTDKVTLKQELINTKRVLRETQEKVREQDIMIAEMREVSVPVSYSKSRGSTLDKETSWTSAQKRTTERPCSETAPGETMKLNQGLSRKDQELEYQAQVTQSLESKLKIQEGLIGEKDSELKTVKVTLQKKEKELEEHIKALKEIRLLYNTAVMDKVTLKQELSNSKRLSRTTALDVPKQNQLSQTEKQLYSELQSTQREVNCLNSKNKDLELSVKQHEDQRSQQKRLSITDKKWASRRHY</sequence>
<keyword evidence="1" id="KW-0175">Coiled coil</keyword>
<dbReference type="EMBL" id="OZ035827">
    <property type="protein sequence ID" value="CAL1606350.1"/>
    <property type="molecule type" value="Genomic_DNA"/>
</dbReference>
<protein>
    <submittedName>
        <fullName evidence="3">Uncharacterized protein</fullName>
    </submittedName>
</protein>
<feature type="region of interest" description="Disordered" evidence="2">
    <location>
        <begin position="420"/>
        <end position="445"/>
    </location>
</feature>
<organism evidence="3 4">
    <name type="scientific">Knipowitschia caucasica</name>
    <name type="common">Caucasian dwarf goby</name>
    <name type="synonym">Pomatoschistus caucasicus</name>
    <dbReference type="NCBI Taxonomy" id="637954"/>
    <lineage>
        <taxon>Eukaryota</taxon>
        <taxon>Metazoa</taxon>
        <taxon>Chordata</taxon>
        <taxon>Craniata</taxon>
        <taxon>Vertebrata</taxon>
        <taxon>Euteleostomi</taxon>
        <taxon>Actinopterygii</taxon>
        <taxon>Neopterygii</taxon>
        <taxon>Teleostei</taxon>
        <taxon>Neoteleostei</taxon>
        <taxon>Acanthomorphata</taxon>
        <taxon>Gobiaria</taxon>
        <taxon>Gobiiformes</taxon>
        <taxon>Gobioidei</taxon>
        <taxon>Gobiidae</taxon>
        <taxon>Gobiinae</taxon>
        <taxon>Knipowitschia</taxon>
    </lineage>
</organism>
<evidence type="ECO:0000313" key="3">
    <source>
        <dbReference type="EMBL" id="CAL1606350.1"/>
    </source>
</evidence>
<feature type="region of interest" description="Disordered" evidence="2">
    <location>
        <begin position="44"/>
        <end position="77"/>
    </location>
</feature>
<feature type="compositionally biased region" description="Basic and acidic residues" evidence="2">
    <location>
        <begin position="420"/>
        <end position="439"/>
    </location>
</feature>
<feature type="coiled-coil region" evidence="1">
    <location>
        <begin position="325"/>
        <end position="352"/>
    </location>
</feature>
<feature type="compositionally biased region" description="Polar residues" evidence="2">
    <location>
        <begin position="52"/>
        <end position="69"/>
    </location>
</feature>
<keyword evidence="4" id="KW-1185">Reference proteome</keyword>
<proteinExistence type="predicted"/>
<name>A0AAV2LZ87_KNICA</name>
<dbReference type="AlphaFoldDB" id="A0AAV2LZ87"/>
<feature type="region of interest" description="Disordered" evidence="2">
    <location>
        <begin position="251"/>
        <end position="283"/>
    </location>
</feature>